<organism evidence="3 4">
    <name type="scientific">Dissulfurirhabdus thermomarina</name>
    <dbReference type="NCBI Taxonomy" id="1765737"/>
    <lineage>
        <taxon>Bacteria</taxon>
        <taxon>Deltaproteobacteria</taxon>
        <taxon>Dissulfurirhabdaceae</taxon>
        <taxon>Dissulfurirhabdus</taxon>
    </lineage>
</organism>
<dbReference type="InterPro" id="IPR043129">
    <property type="entry name" value="ATPase_NBD"/>
</dbReference>
<sequence>GEVVFTGGVARNRAMAEVLAGVAGLPVWVPPEPDFTGALGAALLAARPRPGKVDPVPPRDEAARNGPPGTRCGEPGG</sequence>
<name>A0A6N9TSZ3_DISTH</name>
<dbReference type="InterPro" id="IPR018485">
    <property type="entry name" value="FGGY_C"/>
</dbReference>
<evidence type="ECO:0000313" key="3">
    <source>
        <dbReference type="EMBL" id="NDY43520.1"/>
    </source>
</evidence>
<gene>
    <name evidence="3" type="ORF">G3N55_11810</name>
</gene>
<dbReference type="AlphaFoldDB" id="A0A6N9TSZ3"/>
<proteinExistence type="predicted"/>
<dbReference type="SUPFAM" id="SSF53067">
    <property type="entry name" value="Actin-like ATPase domain"/>
    <property type="match status" value="1"/>
</dbReference>
<accession>A0A6N9TSZ3</accession>
<dbReference type="Gene3D" id="3.30.420.40">
    <property type="match status" value="1"/>
</dbReference>
<dbReference type="EMBL" id="JAAGRR010000195">
    <property type="protein sequence ID" value="NDY43520.1"/>
    <property type="molecule type" value="Genomic_DNA"/>
</dbReference>
<feature type="domain" description="Carbohydrate kinase FGGY C-terminal" evidence="2">
    <location>
        <begin position="3"/>
        <end position="47"/>
    </location>
</feature>
<feature type="non-terminal residue" evidence="3">
    <location>
        <position position="1"/>
    </location>
</feature>
<evidence type="ECO:0000313" key="4">
    <source>
        <dbReference type="Proteomes" id="UP000469346"/>
    </source>
</evidence>
<dbReference type="RefSeq" id="WP_258539305.1">
    <property type="nucleotide sequence ID" value="NZ_JAAGRR010000195.1"/>
</dbReference>
<comment type="caution">
    <text evidence="3">The sequence shown here is derived from an EMBL/GenBank/DDBJ whole genome shotgun (WGS) entry which is preliminary data.</text>
</comment>
<reference evidence="3 4" key="1">
    <citation type="submission" date="2020-02" db="EMBL/GenBank/DDBJ databases">
        <title>Comparative genomics of sulfur disproportionating microorganisms.</title>
        <authorList>
            <person name="Ward L.M."/>
            <person name="Bertran E."/>
            <person name="Johnston D.T."/>
        </authorList>
    </citation>
    <scope>NUCLEOTIDE SEQUENCE [LARGE SCALE GENOMIC DNA]</scope>
    <source>
        <strain evidence="3 4">DSM 100025</strain>
    </source>
</reference>
<evidence type="ECO:0000256" key="1">
    <source>
        <dbReference type="SAM" id="MobiDB-lite"/>
    </source>
</evidence>
<dbReference type="Pfam" id="PF02782">
    <property type="entry name" value="FGGY_C"/>
    <property type="match status" value="1"/>
</dbReference>
<dbReference type="GO" id="GO:0016301">
    <property type="term" value="F:kinase activity"/>
    <property type="evidence" value="ECO:0007669"/>
    <property type="project" value="InterPro"/>
</dbReference>
<dbReference type="GO" id="GO:0005975">
    <property type="term" value="P:carbohydrate metabolic process"/>
    <property type="evidence" value="ECO:0007669"/>
    <property type="project" value="InterPro"/>
</dbReference>
<keyword evidence="4" id="KW-1185">Reference proteome</keyword>
<evidence type="ECO:0000259" key="2">
    <source>
        <dbReference type="Pfam" id="PF02782"/>
    </source>
</evidence>
<feature type="region of interest" description="Disordered" evidence="1">
    <location>
        <begin position="48"/>
        <end position="77"/>
    </location>
</feature>
<protein>
    <submittedName>
        <fullName evidence="3">Benzoyl-CoA reductase</fullName>
    </submittedName>
</protein>
<dbReference type="Proteomes" id="UP000469346">
    <property type="component" value="Unassembled WGS sequence"/>
</dbReference>